<protein>
    <submittedName>
        <fullName evidence="1">Uncharacterized protein</fullName>
    </submittedName>
</protein>
<accession>A0A4Z2FW50</accession>
<proteinExistence type="predicted"/>
<keyword evidence="2" id="KW-1185">Reference proteome</keyword>
<dbReference type="Proteomes" id="UP000314294">
    <property type="component" value="Unassembled WGS sequence"/>
</dbReference>
<evidence type="ECO:0000313" key="2">
    <source>
        <dbReference type="Proteomes" id="UP000314294"/>
    </source>
</evidence>
<reference evidence="1 2" key="1">
    <citation type="submission" date="2019-03" db="EMBL/GenBank/DDBJ databases">
        <title>First draft genome of Liparis tanakae, snailfish: a comprehensive survey of snailfish specific genes.</title>
        <authorList>
            <person name="Kim W."/>
            <person name="Song I."/>
            <person name="Jeong J.-H."/>
            <person name="Kim D."/>
            <person name="Kim S."/>
            <person name="Ryu S."/>
            <person name="Song J.Y."/>
            <person name="Lee S.K."/>
        </authorList>
    </citation>
    <scope>NUCLEOTIDE SEQUENCE [LARGE SCALE GENOMIC DNA]</scope>
    <source>
        <tissue evidence="1">Muscle</tissue>
    </source>
</reference>
<name>A0A4Z2FW50_9TELE</name>
<dbReference type="EMBL" id="SRLO01000845">
    <property type="protein sequence ID" value="TNN45466.1"/>
    <property type="molecule type" value="Genomic_DNA"/>
</dbReference>
<dbReference type="AlphaFoldDB" id="A0A4Z2FW50"/>
<gene>
    <name evidence="1" type="ORF">EYF80_044325</name>
</gene>
<comment type="caution">
    <text evidence="1">The sequence shown here is derived from an EMBL/GenBank/DDBJ whole genome shotgun (WGS) entry which is preliminary data.</text>
</comment>
<organism evidence="1 2">
    <name type="scientific">Liparis tanakae</name>
    <name type="common">Tanaka's snailfish</name>
    <dbReference type="NCBI Taxonomy" id="230148"/>
    <lineage>
        <taxon>Eukaryota</taxon>
        <taxon>Metazoa</taxon>
        <taxon>Chordata</taxon>
        <taxon>Craniata</taxon>
        <taxon>Vertebrata</taxon>
        <taxon>Euteleostomi</taxon>
        <taxon>Actinopterygii</taxon>
        <taxon>Neopterygii</taxon>
        <taxon>Teleostei</taxon>
        <taxon>Neoteleostei</taxon>
        <taxon>Acanthomorphata</taxon>
        <taxon>Eupercaria</taxon>
        <taxon>Perciformes</taxon>
        <taxon>Cottioidei</taxon>
        <taxon>Cottales</taxon>
        <taxon>Liparidae</taxon>
        <taxon>Liparis</taxon>
    </lineage>
</organism>
<evidence type="ECO:0000313" key="1">
    <source>
        <dbReference type="EMBL" id="TNN45466.1"/>
    </source>
</evidence>
<sequence>MDFSAAVFSLSSSSRAVTRLRASVKDSGHKETNRPWLVTSVPGVWGTLGDALLAAGRELSCSHGNTATGVEKTSDWSDAWRWGAFLFWCWGDEAEPTSENWSRCRGEENRKGDVAFQQGVENSVASADLLLFCSSASNLRAGKKREEERENQMCHH</sequence>